<dbReference type="Pfam" id="PF17548">
    <property type="entry name" value="p6"/>
    <property type="match status" value="1"/>
</dbReference>
<dbReference type="EMBL" id="KT780304">
    <property type="protein sequence ID" value="ALH46476.1"/>
    <property type="molecule type" value="Genomic_DNA"/>
</dbReference>
<proteinExistence type="predicted"/>
<dbReference type="GO" id="GO:0003677">
    <property type="term" value="F:DNA binding"/>
    <property type="evidence" value="ECO:0007669"/>
    <property type="project" value="InterPro"/>
</dbReference>
<name>A0A0N9SK06_9CAUD</name>
<dbReference type="Proteomes" id="UP000201978">
    <property type="component" value="Segment"/>
</dbReference>
<dbReference type="GeneID" id="26625158"/>
<dbReference type="InterPro" id="IPR035188">
    <property type="entry name" value="Histone-like_p6"/>
</dbReference>
<organism evidence="1 2">
    <name type="scientific">Bacillus phage VMY22</name>
    <dbReference type="NCBI Taxonomy" id="1734382"/>
    <lineage>
        <taxon>Viruses</taxon>
        <taxon>Duplodnaviria</taxon>
        <taxon>Heunggongvirae</taxon>
        <taxon>Uroviricota</taxon>
        <taxon>Caudoviricetes</taxon>
        <taxon>Salasmaviridae</taxon>
        <taxon>Mingyongvirus</taxon>
        <taxon>Mingyongvirus VMY22</taxon>
    </lineage>
</organism>
<keyword evidence="2" id="KW-1185">Reference proteome</keyword>
<dbReference type="KEGG" id="vg:26625158"/>
<accession>A0A0N9SK06</accession>
<reference evidence="1 2" key="1">
    <citation type="journal article" date="2016" name="Virus Genes">
        <title>Complete genome sequence of the cold-active bacteriophage VMY22 from Bacillus cereus.</title>
        <authorList>
            <person name="Qin K."/>
            <person name="Cheng B."/>
            <person name="Zhang S."/>
            <person name="Wang N."/>
            <person name="Fang Y."/>
            <person name="Zhang Q."/>
            <person name="Kuang A."/>
            <person name="Lin L."/>
            <person name="Ji X."/>
            <person name="Wei Y."/>
        </authorList>
    </citation>
    <scope>NUCLEOTIDE SEQUENCE [LARGE SCALE GENOMIC DNA]</scope>
</reference>
<evidence type="ECO:0000313" key="1">
    <source>
        <dbReference type="EMBL" id="ALH46476.1"/>
    </source>
</evidence>
<sequence length="97" mass="10972">MKKTITREVTFTKITAVKNEMIDGEIKASLLEPIIKTGNLKKETAQNIIHRDLGKNVTVLEVTPDSGRYEMDLEDFIHFAKRVDVTEEVATPEEVQA</sequence>
<protein>
    <submittedName>
        <fullName evidence="1">Uncharacterized protein</fullName>
    </submittedName>
</protein>
<dbReference type="OrthoDB" id="38715at10239"/>
<gene>
    <name evidence="1" type="ORF">VMY22_11</name>
</gene>
<evidence type="ECO:0000313" key="2">
    <source>
        <dbReference type="Proteomes" id="UP000201978"/>
    </source>
</evidence>
<dbReference type="RefSeq" id="YP_009198016.1">
    <property type="nucleotide sequence ID" value="NC_028789.1"/>
</dbReference>